<name>A0ABV9L6B5_9BACT</name>
<dbReference type="Pfam" id="PF13715">
    <property type="entry name" value="CarbopepD_reg_2"/>
    <property type="match status" value="1"/>
</dbReference>
<comment type="similarity">
    <text evidence="1">Belongs to the TonB-dependent receptor family.</text>
</comment>
<protein>
    <submittedName>
        <fullName evidence="4">SusC/RagA family TonB-linked outer membrane protein</fullName>
    </submittedName>
</protein>
<dbReference type="SUPFAM" id="SSF56935">
    <property type="entry name" value="Porins"/>
    <property type="match status" value="1"/>
</dbReference>
<evidence type="ECO:0000259" key="3">
    <source>
        <dbReference type="Pfam" id="PF07715"/>
    </source>
</evidence>
<dbReference type="InterPro" id="IPR023996">
    <property type="entry name" value="TonB-dep_OMP_SusC/RagA"/>
</dbReference>
<evidence type="ECO:0000256" key="1">
    <source>
        <dbReference type="PROSITE-ProRule" id="PRU01360"/>
    </source>
</evidence>
<reference evidence="5" key="1">
    <citation type="journal article" date="2019" name="Int. J. Syst. Evol. Microbiol.">
        <title>The Global Catalogue of Microorganisms (GCM) 10K type strain sequencing project: providing services to taxonomists for standard genome sequencing and annotation.</title>
        <authorList>
            <consortium name="The Broad Institute Genomics Platform"/>
            <consortium name="The Broad Institute Genome Sequencing Center for Infectious Disease"/>
            <person name="Wu L."/>
            <person name="Ma J."/>
        </authorList>
    </citation>
    <scope>NUCLEOTIDE SEQUENCE [LARGE SCALE GENOMIC DNA]</scope>
    <source>
        <strain evidence="5">CCUG 66188</strain>
    </source>
</reference>
<comment type="caution">
    <text evidence="4">The sequence shown here is derived from an EMBL/GenBank/DDBJ whole genome shotgun (WGS) entry which is preliminary data.</text>
</comment>
<dbReference type="SUPFAM" id="SSF49464">
    <property type="entry name" value="Carboxypeptidase regulatory domain-like"/>
    <property type="match status" value="1"/>
</dbReference>
<accession>A0ABV9L6B5</accession>
<organism evidence="4 5">
    <name type="scientific">Dysgonomonas termitidis</name>
    <dbReference type="NCBI Taxonomy" id="1516126"/>
    <lineage>
        <taxon>Bacteria</taxon>
        <taxon>Pseudomonadati</taxon>
        <taxon>Bacteroidota</taxon>
        <taxon>Bacteroidia</taxon>
        <taxon>Bacteroidales</taxon>
        <taxon>Dysgonomonadaceae</taxon>
        <taxon>Dysgonomonas</taxon>
    </lineage>
</organism>
<comment type="subcellular location">
    <subcellularLocation>
        <location evidence="1">Cell outer membrane</location>
        <topology evidence="1">Multi-pass membrane protein</topology>
    </subcellularLocation>
</comment>
<dbReference type="Pfam" id="PF07715">
    <property type="entry name" value="Plug"/>
    <property type="match status" value="1"/>
</dbReference>
<dbReference type="PROSITE" id="PS52016">
    <property type="entry name" value="TONB_DEPENDENT_REC_3"/>
    <property type="match status" value="1"/>
</dbReference>
<dbReference type="NCBIfam" id="TIGR04056">
    <property type="entry name" value="OMP_RagA_SusC"/>
    <property type="match status" value="1"/>
</dbReference>
<dbReference type="InterPro" id="IPR039426">
    <property type="entry name" value="TonB-dep_rcpt-like"/>
</dbReference>
<keyword evidence="1 2" id="KW-0812">Transmembrane</keyword>
<keyword evidence="5" id="KW-1185">Reference proteome</keyword>
<dbReference type="Proteomes" id="UP001596023">
    <property type="component" value="Unassembled WGS sequence"/>
</dbReference>
<keyword evidence="1 2" id="KW-0472">Membrane</keyword>
<dbReference type="EMBL" id="JBHSGN010000174">
    <property type="protein sequence ID" value="MFC4677116.1"/>
    <property type="molecule type" value="Genomic_DNA"/>
</dbReference>
<sequence length="1070" mass="120941">MRKTQCIRFGSLFKTCILISLLMLFPFHLFAVNGINETSEDLQQRIAVKGIVKDESDLPLAGVTVLVKGTTNATMTSANGEYSLKNVPVEAVLVYSFIGMQTAEVDVKHQTSIDVVLKEDAVKMDDVVVVAFGTQKKESMISSISTVNPGELKVPSSNLTTALAGRLSGIIAYQRSGEPGKDNADFFIRGVTTFGYKKDPLILIDGIESTSTDLSRLQPDDIQAFSILKDATATALYGARGANGVIQITTKEGKEGPLKVSVRFENSWSSNTSNIQLADPITFMQMANEATRTRNPQEALPYSYEKIDRTRQGLNPYVYPANDWREMLMKNTAYNPRLNVNISGGGGIGRYYVAASYNKDNGNLKMDKRNNFNNNINLETYQLRSNINLDLTKTTQAIVRLSGTFDDYTGPIDGGEAMYKKIMGTNPVLFPAYYPSSLQPQANHILFGNATRGKESAGTSADYTNPYAEMVKGYTDYARSQMDATIELKQDLRFITQGLNVRAMFNTSRYSYYSISRKYNPYYYAVGSYDKLTDSYTIAQINENDNPTEYLDYKENSKDISSAVYIETALSYNRQFDEKHDVGGMLVFQRREKLEANRGDLQKSLPYRNQGLSGRFTYAYDNRYMAEFNFGYNGSERFYKTNRYGFFPAVGAGWSVSNEKFWKPMSKVVSKLKLKATYGLVGNDAIGSEDDRFFYLSNVKMNDGDKSYSFGENFQYGKNGISIQRYENRDIGWEKSYKSNFGMELGLFNDFEFQIDYFTEKRTNILMNRSISPSMGLSAAVRANVGEARANGVDMSLDYKKMLPKNYWVQARGNFTYAHSEFLKYEEPEYNEKYRSHIGQSLNQQYGLIAERLFIDEYDVANSPRQTWSEYGPGDIKYVDMNGDGVITDADMVPIGYPTVPEIVYGFGFSAGNNRIDFSMFFQGSARSSFWINAQDTSPFDHKTPDNDNPYHRDVPLIQAYADNHWSESNRNIYALWPRLSPTLVRNNTDPRNTWFMRNGAFLRLKSVEVGYTFPEHILRKLHVSSLRAYASGTNLLLFSGFDLWDIEMGGNGLGYPVQRVINLGIQVNF</sequence>
<feature type="transmembrane region" description="Helical" evidence="2">
    <location>
        <begin position="12"/>
        <end position="31"/>
    </location>
</feature>
<dbReference type="RefSeq" id="WP_380001987.1">
    <property type="nucleotide sequence ID" value="NZ_JBHSGN010000174.1"/>
</dbReference>
<dbReference type="InterPro" id="IPR023997">
    <property type="entry name" value="TonB-dep_OMP_SusC/RagA_CS"/>
</dbReference>
<dbReference type="Gene3D" id="2.60.40.1120">
    <property type="entry name" value="Carboxypeptidase-like, regulatory domain"/>
    <property type="match status" value="1"/>
</dbReference>
<dbReference type="InterPro" id="IPR037066">
    <property type="entry name" value="Plug_dom_sf"/>
</dbReference>
<keyword evidence="1" id="KW-0813">Transport</keyword>
<dbReference type="InterPro" id="IPR008969">
    <property type="entry name" value="CarboxyPept-like_regulatory"/>
</dbReference>
<proteinExistence type="inferred from homology"/>
<dbReference type="InterPro" id="IPR018247">
    <property type="entry name" value="EF_Hand_1_Ca_BS"/>
</dbReference>
<evidence type="ECO:0000256" key="2">
    <source>
        <dbReference type="SAM" id="Phobius"/>
    </source>
</evidence>
<feature type="domain" description="TonB-dependent receptor plug" evidence="3">
    <location>
        <begin position="137"/>
        <end position="245"/>
    </location>
</feature>
<evidence type="ECO:0000313" key="5">
    <source>
        <dbReference type="Proteomes" id="UP001596023"/>
    </source>
</evidence>
<dbReference type="PROSITE" id="PS00018">
    <property type="entry name" value="EF_HAND_1"/>
    <property type="match status" value="1"/>
</dbReference>
<dbReference type="InterPro" id="IPR012910">
    <property type="entry name" value="Plug_dom"/>
</dbReference>
<gene>
    <name evidence="4" type="ORF">ACFO6W_25880</name>
</gene>
<evidence type="ECO:0000313" key="4">
    <source>
        <dbReference type="EMBL" id="MFC4677116.1"/>
    </source>
</evidence>
<dbReference type="Gene3D" id="2.170.130.10">
    <property type="entry name" value="TonB-dependent receptor, plug domain"/>
    <property type="match status" value="1"/>
</dbReference>
<dbReference type="NCBIfam" id="TIGR04057">
    <property type="entry name" value="SusC_RagA_signa"/>
    <property type="match status" value="1"/>
</dbReference>
<keyword evidence="2" id="KW-1133">Transmembrane helix</keyword>
<keyword evidence="1" id="KW-1134">Transmembrane beta strand</keyword>
<keyword evidence="1" id="KW-0998">Cell outer membrane</keyword>